<gene>
    <name evidence="1" type="ORF">CEXT_778101</name>
</gene>
<reference evidence="1 2" key="1">
    <citation type="submission" date="2021-06" db="EMBL/GenBank/DDBJ databases">
        <title>Caerostris extrusa draft genome.</title>
        <authorList>
            <person name="Kono N."/>
            <person name="Arakawa K."/>
        </authorList>
    </citation>
    <scope>NUCLEOTIDE SEQUENCE [LARGE SCALE GENOMIC DNA]</scope>
</reference>
<name>A0AAV4RA94_CAEEX</name>
<accession>A0AAV4RA94</accession>
<proteinExistence type="predicted"/>
<sequence length="82" mass="9189">MSVEYTLNSDIRAGQGIWLGVHKHILKGAKRSSIMHSSRERKVPSGVSFIGSMRNHKTCRRAKRMEEIKSDIPGLANGLKKD</sequence>
<keyword evidence="2" id="KW-1185">Reference proteome</keyword>
<comment type="caution">
    <text evidence="1">The sequence shown here is derived from an EMBL/GenBank/DDBJ whole genome shotgun (WGS) entry which is preliminary data.</text>
</comment>
<dbReference type="Proteomes" id="UP001054945">
    <property type="component" value="Unassembled WGS sequence"/>
</dbReference>
<dbReference type="AlphaFoldDB" id="A0AAV4RA94"/>
<evidence type="ECO:0000313" key="1">
    <source>
        <dbReference type="EMBL" id="GIY17586.1"/>
    </source>
</evidence>
<organism evidence="1 2">
    <name type="scientific">Caerostris extrusa</name>
    <name type="common">Bark spider</name>
    <name type="synonym">Caerostris bankana</name>
    <dbReference type="NCBI Taxonomy" id="172846"/>
    <lineage>
        <taxon>Eukaryota</taxon>
        <taxon>Metazoa</taxon>
        <taxon>Ecdysozoa</taxon>
        <taxon>Arthropoda</taxon>
        <taxon>Chelicerata</taxon>
        <taxon>Arachnida</taxon>
        <taxon>Araneae</taxon>
        <taxon>Araneomorphae</taxon>
        <taxon>Entelegynae</taxon>
        <taxon>Araneoidea</taxon>
        <taxon>Araneidae</taxon>
        <taxon>Caerostris</taxon>
    </lineage>
</organism>
<evidence type="ECO:0000313" key="2">
    <source>
        <dbReference type="Proteomes" id="UP001054945"/>
    </source>
</evidence>
<protein>
    <submittedName>
        <fullName evidence="1">Uncharacterized protein</fullName>
    </submittedName>
</protein>
<dbReference type="EMBL" id="BPLR01007526">
    <property type="protein sequence ID" value="GIY17586.1"/>
    <property type="molecule type" value="Genomic_DNA"/>
</dbReference>